<dbReference type="InterPro" id="IPR036259">
    <property type="entry name" value="MFS_trans_sf"/>
</dbReference>
<evidence type="ECO:0000313" key="10">
    <source>
        <dbReference type="EMBL" id="MBB5114938.1"/>
    </source>
</evidence>
<dbReference type="SUPFAM" id="SSF103473">
    <property type="entry name" value="MFS general substrate transporter"/>
    <property type="match status" value="1"/>
</dbReference>
<gene>
    <name evidence="10" type="ORF">FHU28_004777</name>
</gene>
<dbReference type="EMBL" id="JACHJC010000001">
    <property type="protein sequence ID" value="MBB5114938.1"/>
    <property type="molecule type" value="Genomic_DNA"/>
</dbReference>
<dbReference type="Proteomes" id="UP000618986">
    <property type="component" value="Unassembled WGS sequence"/>
</dbReference>
<feature type="domain" description="Major facilitator superfamily (MFS) profile" evidence="9">
    <location>
        <begin position="8"/>
        <end position="401"/>
    </location>
</feature>
<evidence type="ECO:0000256" key="1">
    <source>
        <dbReference type="ARBA" id="ARBA00004651"/>
    </source>
</evidence>
<feature type="transmembrane region" description="Helical" evidence="8">
    <location>
        <begin position="12"/>
        <end position="34"/>
    </location>
</feature>
<reference evidence="10 11" key="1">
    <citation type="submission" date="2020-08" db="EMBL/GenBank/DDBJ databases">
        <title>Sequencing the genomes of 1000 actinobacteria strains.</title>
        <authorList>
            <person name="Klenk H.-P."/>
        </authorList>
    </citation>
    <scope>NUCLEOTIDE SEQUENCE [LARGE SCALE GENOMIC DNA]</scope>
    <source>
        <strain evidence="10 11">DSM 43036</strain>
    </source>
</reference>
<comment type="caution">
    <text evidence="10">The sequence shown here is derived from an EMBL/GenBank/DDBJ whole genome shotgun (WGS) entry which is preliminary data.</text>
</comment>
<evidence type="ECO:0000256" key="4">
    <source>
        <dbReference type="ARBA" id="ARBA00022692"/>
    </source>
</evidence>
<dbReference type="PANTHER" id="PTHR43266:SF2">
    <property type="entry name" value="MAJOR FACILITATOR SUPERFAMILY (MFS) PROFILE DOMAIN-CONTAINING PROTEIN"/>
    <property type="match status" value="1"/>
</dbReference>
<proteinExistence type="predicted"/>
<feature type="compositionally biased region" description="Low complexity" evidence="7">
    <location>
        <begin position="402"/>
        <end position="416"/>
    </location>
</feature>
<dbReference type="GeneID" id="300295309"/>
<dbReference type="Pfam" id="PF05977">
    <property type="entry name" value="MFS_3"/>
    <property type="match status" value="1"/>
</dbReference>
<dbReference type="PANTHER" id="PTHR43266">
    <property type="entry name" value="MACROLIDE-EFFLUX PROTEIN"/>
    <property type="match status" value="1"/>
</dbReference>
<accession>A0ABR6MHT8</accession>
<dbReference type="PROSITE" id="PS50850">
    <property type="entry name" value="MFS"/>
    <property type="match status" value="1"/>
</dbReference>
<keyword evidence="2" id="KW-0813">Transport</keyword>
<evidence type="ECO:0000256" key="5">
    <source>
        <dbReference type="ARBA" id="ARBA00022989"/>
    </source>
</evidence>
<feature type="region of interest" description="Disordered" evidence="7">
    <location>
        <begin position="402"/>
        <end position="425"/>
    </location>
</feature>
<protein>
    <submittedName>
        <fullName evidence="10">MFS family arabinose efflux permease</fullName>
    </submittedName>
</protein>
<keyword evidence="5 8" id="KW-1133">Transmembrane helix</keyword>
<sequence length="425" mass="43881">MICIRNRRFGLLWTSTLLSNLGNWLMIVAVPVYVYTMTGSTLSSGFAFVAQTLPAIVFAPLAGVLADRWDRRAVMVGADLLRMVVVLALIVVDDPGMLWLLYTAMFFESAIGHVFQSAARAVVPAVVGRGGDLEAANAWNTVASGIVRLAGAPLGGALYALVGFDGLVLIDSATYLLSALLIFGMGRLRVTDDGQQPDASSWLAAFRGQLREGLAFLFGHPILRTTLVVSSLFLLANAALNVLLVPYVISVLGGDAGDVGVLMAALGGGFLASAYVGNVLSRSGLLRLSFTGCLAAITLCFAGLFLIHHFAAALVFIALAGLPGGALLMLVQVQVQRHTPDRQLGRVGSAFSAAEMAATVVGASAGSIAGQQLPLTTTVWLVIGVLAAGAVVAALLLPTRSGPPAAAEPAATATPPVMARTGDDG</sequence>
<evidence type="ECO:0000313" key="11">
    <source>
        <dbReference type="Proteomes" id="UP000618986"/>
    </source>
</evidence>
<dbReference type="CDD" id="cd06173">
    <property type="entry name" value="MFS_MefA_like"/>
    <property type="match status" value="1"/>
</dbReference>
<comment type="subcellular location">
    <subcellularLocation>
        <location evidence="1">Cell membrane</location>
        <topology evidence="1">Multi-pass membrane protein</topology>
    </subcellularLocation>
</comment>
<dbReference type="PRINTS" id="PR01988">
    <property type="entry name" value="EXPORTERBACE"/>
</dbReference>
<dbReference type="Gene3D" id="1.20.1250.20">
    <property type="entry name" value="MFS general substrate transporter like domains"/>
    <property type="match status" value="1"/>
</dbReference>
<feature type="transmembrane region" description="Helical" evidence="8">
    <location>
        <begin position="313"/>
        <end position="335"/>
    </location>
</feature>
<feature type="transmembrane region" description="Helical" evidence="8">
    <location>
        <begin position="288"/>
        <end position="307"/>
    </location>
</feature>
<feature type="transmembrane region" description="Helical" evidence="8">
    <location>
        <begin position="375"/>
        <end position="397"/>
    </location>
</feature>
<evidence type="ECO:0000259" key="9">
    <source>
        <dbReference type="PROSITE" id="PS50850"/>
    </source>
</evidence>
<evidence type="ECO:0000256" key="2">
    <source>
        <dbReference type="ARBA" id="ARBA00022448"/>
    </source>
</evidence>
<organism evidence="10 11">
    <name type="scientific">Micromonospora echinospora</name>
    <name type="common">Micromonospora purpurea</name>
    <dbReference type="NCBI Taxonomy" id="1877"/>
    <lineage>
        <taxon>Bacteria</taxon>
        <taxon>Bacillati</taxon>
        <taxon>Actinomycetota</taxon>
        <taxon>Actinomycetes</taxon>
        <taxon>Micromonosporales</taxon>
        <taxon>Micromonosporaceae</taxon>
        <taxon>Micromonospora</taxon>
    </lineage>
</organism>
<feature type="transmembrane region" description="Helical" evidence="8">
    <location>
        <begin position="347"/>
        <end position="369"/>
    </location>
</feature>
<keyword evidence="11" id="KW-1185">Reference proteome</keyword>
<dbReference type="InterPro" id="IPR022324">
    <property type="entry name" value="Bacilysin_exporter_BacE_put"/>
</dbReference>
<evidence type="ECO:0000256" key="8">
    <source>
        <dbReference type="SAM" id="Phobius"/>
    </source>
</evidence>
<name>A0ABR6MHT8_MICEC</name>
<keyword evidence="6 8" id="KW-0472">Membrane</keyword>
<keyword evidence="3" id="KW-1003">Cell membrane</keyword>
<keyword evidence="4 8" id="KW-0812">Transmembrane</keyword>
<feature type="transmembrane region" description="Helical" evidence="8">
    <location>
        <begin position="261"/>
        <end position="281"/>
    </location>
</feature>
<evidence type="ECO:0000256" key="6">
    <source>
        <dbReference type="ARBA" id="ARBA00023136"/>
    </source>
</evidence>
<evidence type="ECO:0000256" key="7">
    <source>
        <dbReference type="SAM" id="MobiDB-lite"/>
    </source>
</evidence>
<feature type="transmembrane region" description="Helical" evidence="8">
    <location>
        <begin position="227"/>
        <end position="249"/>
    </location>
</feature>
<feature type="transmembrane region" description="Helical" evidence="8">
    <location>
        <begin position="46"/>
        <end position="66"/>
    </location>
</feature>
<evidence type="ECO:0000256" key="3">
    <source>
        <dbReference type="ARBA" id="ARBA00022475"/>
    </source>
</evidence>
<dbReference type="InterPro" id="IPR010290">
    <property type="entry name" value="TM_effector"/>
</dbReference>
<dbReference type="RefSeq" id="WP_184686681.1">
    <property type="nucleotide sequence ID" value="NZ_JACHJC010000001.1"/>
</dbReference>
<feature type="transmembrane region" description="Helical" evidence="8">
    <location>
        <begin position="157"/>
        <end position="183"/>
    </location>
</feature>
<dbReference type="InterPro" id="IPR020846">
    <property type="entry name" value="MFS_dom"/>
</dbReference>